<dbReference type="AlphaFoldDB" id="A0A518AJA6"/>
<evidence type="ECO:0000313" key="1">
    <source>
        <dbReference type="EMBL" id="QDU54817.1"/>
    </source>
</evidence>
<sequence length="85" mass="9414">MGTYSGAKTPGFVGLVRIQFSHEWVNWESTGKRSSVPQIAHSEAIASDSVGELLGLAHLALVDKSPAFAFEPRQRHRRDESHVDR</sequence>
<reference evidence="1 2" key="1">
    <citation type="submission" date="2019-02" db="EMBL/GenBank/DDBJ databases">
        <title>Deep-cultivation of Planctomycetes and their phenomic and genomic characterization uncovers novel biology.</title>
        <authorList>
            <person name="Wiegand S."/>
            <person name="Jogler M."/>
            <person name="Boedeker C."/>
            <person name="Pinto D."/>
            <person name="Vollmers J."/>
            <person name="Rivas-Marin E."/>
            <person name="Kohn T."/>
            <person name="Peeters S.H."/>
            <person name="Heuer A."/>
            <person name="Rast P."/>
            <person name="Oberbeckmann S."/>
            <person name="Bunk B."/>
            <person name="Jeske O."/>
            <person name="Meyerdierks A."/>
            <person name="Storesund J.E."/>
            <person name="Kallscheuer N."/>
            <person name="Luecker S."/>
            <person name="Lage O.M."/>
            <person name="Pohl T."/>
            <person name="Merkel B.J."/>
            <person name="Hornburger P."/>
            <person name="Mueller R.-W."/>
            <person name="Bruemmer F."/>
            <person name="Labrenz M."/>
            <person name="Spormann A.M."/>
            <person name="Op den Camp H."/>
            <person name="Overmann J."/>
            <person name="Amann R."/>
            <person name="Jetten M.S.M."/>
            <person name="Mascher T."/>
            <person name="Medema M.H."/>
            <person name="Devos D.P."/>
            <person name="Kaster A.-K."/>
            <person name="Ovreas L."/>
            <person name="Rohde M."/>
            <person name="Galperin M.Y."/>
            <person name="Jogler C."/>
        </authorList>
    </citation>
    <scope>NUCLEOTIDE SEQUENCE [LARGE SCALE GENOMIC DNA]</scope>
    <source>
        <strain evidence="1 2">Pan181</strain>
    </source>
</reference>
<dbReference type="Proteomes" id="UP000315750">
    <property type="component" value="Chromosome"/>
</dbReference>
<name>A0A518AJA6_9BACT</name>
<dbReference type="KEGG" id="amuc:Pan181_10000"/>
<accession>A0A518AJA6</accession>
<organism evidence="1 2">
    <name type="scientific">Aeoliella mucimassa</name>
    <dbReference type="NCBI Taxonomy" id="2527972"/>
    <lineage>
        <taxon>Bacteria</taxon>
        <taxon>Pseudomonadati</taxon>
        <taxon>Planctomycetota</taxon>
        <taxon>Planctomycetia</taxon>
        <taxon>Pirellulales</taxon>
        <taxon>Lacipirellulaceae</taxon>
        <taxon>Aeoliella</taxon>
    </lineage>
</organism>
<keyword evidence="2" id="KW-1185">Reference proteome</keyword>
<evidence type="ECO:0000313" key="2">
    <source>
        <dbReference type="Proteomes" id="UP000315750"/>
    </source>
</evidence>
<dbReference type="EMBL" id="CP036278">
    <property type="protein sequence ID" value="QDU54817.1"/>
    <property type="molecule type" value="Genomic_DNA"/>
</dbReference>
<proteinExistence type="predicted"/>
<protein>
    <submittedName>
        <fullName evidence="1">Uncharacterized protein</fullName>
    </submittedName>
</protein>
<gene>
    <name evidence="1" type="ORF">Pan181_10000</name>
</gene>